<feature type="region of interest" description="Disordered" evidence="2">
    <location>
        <begin position="676"/>
        <end position="695"/>
    </location>
</feature>
<feature type="compositionally biased region" description="Basic and acidic residues" evidence="2">
    <location>
        <begin position="42"/>
        <end position="54"/>
    </location>
</feature>
<dbReference type="EMBL" id="CALNXK010000184">
    <property type="protein sequence ID" value="CAH3173740.1"/>
    <property type="molecule type" value="Genomic_DNA"/>
</dbReference>
<evidence type="ECO:0000313" key="3">
    <source>
        <dbReference type="EMBL" id="CAH3173740.1"/>
    </source>
</evidence>
<gene>
    <name evidence="3" type="ORF">PLOB_00014313</name>
</gene>
<feature type="compositionally biased region" description="Pro residues" evidence="2">
    <location>
        <begin position="683"/>
        <end position="695"/>
    </location>
</feature>
<keyword evidence="4" id="KW-1185">Reference proteome</keyword>
<organism evidence="3 4">
    <name type="scientific">Porites lobata</name>
    <dbReference type="NCBI Taxonomy" id="104759"/>
    <lineage>
        <taxon>Eukaryota</taxon>
        <taxon>Metazoa</taxon>
        <taxon>Cnidaria</taxon>
        <taxon>Anthozoa</taxon>
        <taxon>Hexacorallia</taxon>
        <taxon>Scleractinia</taxon>
        <taxon>Fungiina</taxon>
        <taxon>Poritidae</taxon>
        <taxon>Porites</taxon>
    </lineage>
</organism>
<sequence>MVWRCDECNIIFENQKLYDTHKKKFCVGSAADPARIHSRISKKSEDWEGRKDRQALSTPLPDIRTQSSLSAPNTPSRTLHALQDGNQNTQLHKSYHQTYHRSAPNTPSDGRSISALEKEKIEQLKMFKMHQQLQRNSKNFEEKLLLNSLKDEQRHSPRRFNEGNRGDDRILQLTEIHRQQLAELKQRNEKLQEEKAKLAERMNSLGLKSQQRIPSQGFLDKQAVELDGLKRYLDFKEEEEKRKFNAQQSKVNLLKVTAKSPPHSAASAASKSPEPRKPRQFSRPESERYGRGQVIPYYQSPVRYYDAAPIQLEQSSVLHELNMLKNDYFQKGGHDPAILAQIRDLEFEAQRMQAVQRPAPPPATDPLLQQQIMSFHMANQRLEQELQMLREERNQKDRMRSPDLDPEFKRIKEEHLVKMASLRQEAELLRQQAEVEKMRRELKELRGEKLPLDETRKPFESPFMMSNATTEKDLLPSPYDPNAGFAVYWDFVLGLSSSLSSCRLAAGVYKGVEIATDVKLLPLVRTTAITKESHPTIPSGGVGVVGVKHPFPRCLPDQDLCLVVELQANSAEDSNDPTELFSKGWTKIDLFDISNRLLSGRWKIPIRIAPIKAFLSTHELNKIPQIGQAELYIRLVNSRDVTSQDALNAQPIQHYMYKYPALENIRVVPHIRHSSPQQVDFTPAPPPSVPPPPDTPVSAIQRVESAPKTPIEDSVVGFQVDKLVNAIRGESRIKITVYEHDQGQVIKGDNDRPVMCITKAAKQDFLEGIYSFGLQEAQFKNVPWDANSIVVFRVYIQPGDSSASGSSTAQTGNIVDESKLAAWTAVPLALTAGSHVSRQSRQSGGSRGGSARLNVGTHNLPLFFPPVVEVPNIPLRGPFPEQWSPYGEASLRISIFTSVDFPPDRPSSPEEFLQENDLPENVWIKNGRPSILTDEFEEGNGIDLYIDGARFLPDSVTVSKVAGRVLDKNYTRIGSDIDVQAELDSDIYNPEYNARIEYRDPVFPPSCTLMLKVYAVDKVSKNLCCVGYGFLPIFIEVGTTIQPPVSKSEVKVALNEGAHQIRLYSGSPDLTQPLHESLTQSLSLVPCASLLIRIVQAACHPNGRPKEASEFNESEWESEGVFQPKPSYADGEYYSLSCEPTLGESQIFHSMVKRNIIRTRDAIKFIGDGQEQKLKKARLIESWIKTRLTRNIDTLPGDLDLSYVALYHVTHGLKISVDAAQNLPWNNFTMATYCLSPPGSFYKGAREDPLNFVTRPLFSSSVASPVWREGPKVFPRRIYHRFMVIIIHLHELVVDSSQSKTTFSLQGQAWSAVQVFNEGYVMDGSFQLPLYAGDPPEVVVNSLRTDSCVNVLASFRRRKMIKYLEGSSIFVRLADARRMEELPAPKVKARQDYLPREKLDKYLNTNPSSSLSSLVPRGMTEDELTAEFTRKFESLTNQLIESYQKGTS</sequence>
<feature type="coiled-coil region" evidence="1">
    <location>
        <begin position="372"/>
        <end position="448"/>
    </location>
</feature>
<feature type="compositionally biased region" description="Basic and acidic residues" evidence="2">
    <location>
        <begin position="273"/>
        <end position="290"/>
    </location>
</feature>
<evidence type="ECO:0000256" key="1">
    <source>
        <dbReference type="SAM" id="Coils"/>
    </source>
</evidence>
<feature type="region of interest" description="Disordered" evidence="2">
    <location>
        <begin position="257"/>
        <end position="292"/>
    </location>
</feature>
<feature type="region of interest" description="Disordered" evidence="2">
    <location>
        <begin position="41"/>
        <end position="81"/>
    </location>
</feature>
<protein>
    <recommendedName>
        <fullName evidence="5">Coiled-coil domain-containing protein 17</fullName>
    </recommendedName>
</protein>
<feature type="compositionally biased region" description="Low complexity" evidence="2">
    <location>
        <begin position="258"/>
        <end position="272"/>
    </location>
</feature>
<dbReference type="PANTHER" id="PTHR33820:SF2">
    <property type="entry name" value="COILED-COIL DOMAIN-CONTAINING PROTEIN 17"/>
    <property type="match status" value="1"/>
</dbReference>
<proteinExistence type="predicted"/>
<name>A0ABN8R3Y1_9CNID</name>
<dbReference type="InterPro" id="IPR038800">
    <property type="entry name" value="CCDC17"/>
</dbReference>
<evidence type="ECO:0000256" key="2">
    <source>
        <dbReference type="SAM" id="MobiDB-lite"/>
    </source>
</evidence>
<accession>A0ABN8R3Y1</accession>
<reference evidence="3 4" key="1">
    <citation type="submission" date="2022-05" db="EMBL/GenBank/DDBJ databases">
        <authorList>
            <consortium name="Genoscope - CEA"/>
            <person name="William W."/>
        </authorList>
    </citation>
    <scope>NUCLEOTIDE SEQUENCE [LARGE SCALE GENOMIC DNA]</scope>
</reference>
<feature type="region of interest" description="Disordered" evidence="2">
    <location>
        <begin position="1103"/>
        <end position="1123"/>
    </location>
</feature>
<feature type="coiled-coil region" evidence="1">
    <location>
        <begin position="174"/>
        <end position="208"/>
    </location>
</feature>
<evidence type="ECO:0008006" key="5">
    <source>
        <dbReference type="Google" id="ProtNLM"/>
    </source>
</evidence>
<dbReference type="Proteomes" id="UP001159405">
    <property type="component" value="Unassembled WGS sequence"/>
</dbReference>
<comment type="caution">
    <text evidence="3">The sequence shown here is derived from an EMBL/GenBank/DDBJ whole genome shotgun (WGS) entry which is preliminary data.</text>
</comment>
<dbReference type="PANTHER" id="PTHR33820">
    <property type="entry name" value="COILED-COIL DOMAIN-CONTAINING PROTEIN 17"/>
    <property type="match status" value="1"/>
</dbReference>
<feature type="compositionally biased region" description="Polar residues" evidence="2">
    <location>
        <begin position="64"/>
        <end position="77"/>
    </location>
</feature>
<evidence type="ECO:0000313" key="4">
    <source>
        <dbReference type="Proteomes" id="UP001159405"/>
    </source>
</evidence>
<keyword evidence="1" id="KW-0175">Coiled coil</keyword>